<feature type="transmembrane region" description="Helical" evidence="1">
    <location>
        <begin position="7"/>
        <end position="25"/>
    </location>
</feature>
<dbReference type="KEGG" id="mbah:HYN46_00535"/>
<name>A0A345P2K7_9GAMM</name>
<evidence type="ECO:0000256" key="1">
    <source>
        <dbReference type="SAM" id="Phobius"/>
    </source>
</evidence>
<dbReference type="EMBL" id="CP031222">
    <property type="protein sequence ID" value="AXI01516.1"/>
    <property type="molecule type" value="Genomic_DNA"/>
</dbReference>
<organism evidence="2 3">
    <name type="scientific">Aquirhabdus parva</name>
    <dbReference type="NCBI Taxonomy" id="2283318"/>
    <lineage>
        <taxon>Bacteria</taxon>
        <taxon>Pseudomonadati</taxon>
        <taxon>Pseudomonadota</taxon>
        <taxon>Gammaproteobacteria</taxon>
        <taxon>Moraxellales</taxon>
        <taxon>Moraxellaceae</taxon>
        <taxon>Aquirhabdus</taxon>
    </lineage>
</organism>
<dbReference type="Proteomes" id="UP000253940">
    <property type="component" value="Chromosome"/>
</dbReference>
<protein>
    <submittedName>
        <fullName evidence="2">Uncharacterized protein</fullName>
    </submittedName>
</protein>
<dbReference type="AlphaFoldDB" id="A0A345P2K7"/>
<dbReference type="OrthoDB" id="6711014at2"/>
<keyword evidence="1" id="KW-0812">Transmembrane</keyword>
<dbReference type="RefSeq" id="WP_114897626.1">
    <property type="nucleotide sequence ID" value="NZ_CP031222.1"/>
</dbReference>
<sequence length="405" mass="44013">MNAPRQGLYATLLAISYALHTTLIVEGTAHQLATTRDAQGQLLIRQLAEDATLGVARQDTVSLALLANRYSQRAGVVSMRILAADGHVLATGGNAPSRDGQLFQQILLQDRTQNGQVELTLAEASLGEVVRLQWLPLLLSLLIHIFLWLLYRVVARPKRSAQEEISNETLSDASPTQAAALNIPTKNAPEPILQIKTADAETQTAYPVVLRIAYSDPRGLLDTLTPSTSEKYFSLCQKILEEAIRVLGNNMPNEGTPTKISIVESFGANGALVGINQNSAPALGHLLLLAQLLNLLSDAVYRRNRVEKRFALHTCAAITEVDTADESTPNSTQQSAELIQHANASDVLIHVSDTNLSRLMIQFSLSALEKPVESLGEVMRLSGLRSDQAQLIERAREQILGRSTA</sequence>
<accession>A0A345P2K7</accession>
<keyword evidence="3" id="KW-1185">Reference proteome</keyword>
<keyword evidence="1" id="KW-0472">Membrane</keyword>
<gene>
    <name evidence="2" type="ORF">HYN46_00535</name>
</gene>
<evidence type="ECO:0000313" key="3">
    <source>
        <dbReference type="Proteomes" id="UP000253940"/>
    </source>
</evidence>
<evidence type="ECO:0000313" key="2">
    <source>
        <dbReference type="EMBL" id="AXI01516.1"/>
    </source>
</evidence>
<keyword evidence="1" id="KW-1133">Transmembrane helix</keyword>
<reference evidence="2 3" key="1">
    <citation type="submission" date="2018-07" db="EMBL/GenBank/DDBJ databases">
        <title>Genome sequencing of Moraxellaceae gen. HYN0046.</title>
        <authorList>
            <person name="Kim M."/>
            <person name="Yi H."/>
        </authorList>
    </citation>
    <scope>NUCLEOTIDE SEQUENCE [LARGE SCALE GENOMIC DNA]</scope>
    <source>
        <strain evidence="2 3">HYN0046</strain>
    </source>
</reference>
<proteinExistence type="predicted"/>
<feature type="transmembrane region" description="Helical" evidence="1">
    <location>
        <begin position="134"/>
        <end position="151"/>
    </location>
</feature>